<protein>
    <recommendedName>
        <fullName evidence="1">Methyltransferase small domain-containing protein</fullName>
    </recommendedName>
</protein>
<dbReference type="CDD" id="cd02440">
    <property type="entry name" value="AdoMet_MTases"/>
    <property type="match status" value="1"/>
</dbReference>
<dbReference type="InterPro" id="IPR007848">
    <property type="entry name" value="Small_mtfrase_dom"/>
</dbReference>
<dbReference type="SUPFAM" id="SSF53335">
    <property type="entry name" value="S-adenosyl-L-methionine-dependent methyltransferases"/>
    <property type="match status" value="1"/>
</dbReference>
<organism evidence="2 3">
    <name type="scientific">Candidatus Daviesbacteria bacterium RIFCSPLOWO2_01_FULL_39_12</name>
    <dbReference type="NCBI Taxonomy" id="1797785"/>
    <lineage>
        <taxon>Bacteria</taxon>
        <taxon>Candidatus Daviesiibacteriota</taxon>
    </lineage>
</organism>
<evidence type="ECO:0000259" key="1">
    <source>
        <dbReference type="Pfam" id="PF05175"/>
    </source>
</evidence>
<dbReference type="EMBL" id="MFDM01000001">
    <property type="protein sequence ID" value="OGE44496.1"/>
    <property type="molecule type" value="Genomic_DNA"/>
</dbReference>
<evidence type="ECO:0000313" key="3">
    <source>
        <dbReference type="Proteomes" id="UP000178565"/>
    </source>
</evidence>
<sequence>MNSLEAARTHQRTFLEQLKAKKEPYIIQVQGIDVVVYPGVFPPVTDSRLLAAYIKVNPHDRILDLTTGSGVSAIVAGLQGATGLAVDLNPAAVVNANENFKRFNIQFESLDSDLFKNVPLERFDQIFVNGPYTEGEITDPLELSFYGAQQFLSRLFSQAHAYLKQKGRILITFAEWGDLNFFERTATSNGFDIRIVDKKTSDNERTYRLYEAKLSRP</sequence>
<dbReference type="InterPro" id="IPR029063">
    <property type="entry name" value="SAM-dependent_MTases_sf"/>
</dbReference>
<dbReference type="Proteomes" id="UP000178565">
    <property type="component" value="Unassembled WGS sequence"/>
</dbReference>
<comment type="caution">
    <text evidence="2">The sequence shown here is derived from an EMBL/GenBank/DDBJ whole genome shotgun (WGS) entry which is preliminary data.</text>
</comment>
<gene>
    <name evidence="2" type="ORF">A3B45_05090</name>
</gene>
<dbReference type="STRING" id="1797785.A3B45_05090"/>
<dbReference type="Gene3D" id="3.40.50.150">
    <property type="entry name" value="Vaccinia Virus protein VP39"/>
    <property type="match status" value="1"/>
</dbReference>
<dbReference type="Pfam" id="PF05175">
    <property type="entry name" value="MTS"/>
    <property type="match status" value="1"/>
</dbReference>
<name>A0A1F5KUA2_9BACT</name>
<feature type="domain" description="Methyltransferase small" evidence="1">
    <location>
        <begin position="46"/>
        <end position="172"/>
    </location>
</feature>
<reference evidence="2 3" key="1">
    <citation type="journal article" date="2016" name="Nat. Commun.">
        <title>Thousands of microbial genomes shed light on interconnected biogeochemical processes in an aquifer system.</title>
        <authorList>
            <person name="Anantharaman K."/>
            <person name="Brown C.T."/>
            <person name="Hug L.A."/>
            <person name="Sharon I."/>
            <person name="Castelle C.J."/>
            <person name="Probst A.J."/>
            <person name="Thomas B.C."/>
            <person name="Singh A."/>
            <person name="Wilkins M.J."/>
            <person name="Karaoz U."/>
            <person name="Brodie E.L."/>
            <person name="Williams K.H."/>
            <person name="Hubbard S.S."/>
            <person name="Banfield J.F."/>
        </authorList>
    </citation>
    <scope>NUCLEOTIDE SEQUENCE [LARGE SCALE GENOMIC DNA]</scope>
</reference>
<accession>A0A1F5KUA2</accession>
<proteinExistence type="predicted"/>
<evidence type="ECO:0000313" key="2">
    <source>
        <dbReference type="EMBL" id="OGE44496.1"/>
    </source>
</evidence>
<dbReference type="AlphaFoldDB" id="A0A1F5KUA2"/>
<dbReference type="GO" id="GO:0008168">
    <property type="term" value="F:methyltransferase activity"/>
    <property type="evidence" value="ECO:0007669"/>
    <property type="project" value="InterPro"/>
</dbReference>